<dbReference type="InterPro" id="IPR016156">
    <property type="entry name" value="FAD/NAD-linked_Rdtase_dimer_sf"/>
</dbReference>
<protein>
    <recommendedName>
        <fullName evidence="9">Rieske domain-containing protein</fullName>
    </recommendedName>
</protein>
<keyword evidence="2" id="KW-0285">Flavoprotein</keyword>
<dbReference type="PANTHER" id="PTHR43557">
    <property type="entry name" value="APOPTOSIS-INDUCING FACTOR 1"/>
    <property type="match status" value="1"/>
</dbReference>
<dbReference type="STRING" id="1524460.IX84_00510"/>
<dbReference type="Gene3D" id="2.102.10.10">
    <property type="entry name" value="Rieske [2Fe-2S] iron-sulphur domain"/>
    <property type="match status" value="1"/>
</dbReference>
<evidence type="ECO:0000256" key="4">
    <source>
        <dbReference type="ARBA" id="ARBA00022723"/>
    </source>
</evidence>
<dbReference type="Gene3D" id="3.50.50.60">
    <property type="entry name" value="FAD/NAD(P)-binding domain"/>
    <property type="match status" value="2"/>
</dbReference>
<dbReference type="PRINTS" id="PR00411">
    <property type="entry name" value="PNDRDTASEI"/>
</dbReference>
<evidence type="ECO:0000313" key="10">
    <source>
        <dbReference type="EMBL" id="KGE89831.1"/>
    </source>
</evidence>
<dbReference type="InterPro" id="IPR050446">
    <property type="entry name" value="FAD-oxidoreductase/Apoptosis"/>
</dbReference>
<dbReference type="EMBL" id="JPOS01000002">
    <property type="protein sequence ID" value="KGE89831.1"/>
    <property type="molecule type" value="Genomic_DNA"/>
</dbReference>
<dbReference type="InterPro" id="IPR023753">
    <property type="entry name" value="FAD/NAD-binding_dom"/>
</dbReference>
<dbReference type="Pfam" id="PF07992">
    <property type="entry name" value="Pyr_redox_2"/>
    <property type="match status" value="1"/>
</dbReference>
<evidence type="ECO:0000256" key="6">
    <source>
        <dbReference type="ARBA" id="ARBA00023002"/>
    </source>
</evidence>
<dbReference type="GO" id="GO:0016651">
    <property type="term" value="F:oxidoreductase activity, acting on NAD(P)H"/>
    <property type="evidence" value="ECO:0007669"/>
    <property type="project" value="TreeGrafter"/>
</dbReference>
<organism evidence="10 11">
    <name type="scientific">Phaeodactylibacter xiamenensis</name>
    <dbReference type="NCBI Taxonomy" id="1524460"/>
    <lineage>
        <taxon>Bacteria</taxon>
        <taxon>Pseudomonadati</taxon>
        <taxon>Bacteroidota</taxon>
        <taxon>Saprospiria</taxon>
        <taxon>Saprospirales</taxon>
        <taxon>Haliscomenobacteraceae</taxon>
        <taxon>Phaeodactylibacter</taxon>
    </lineage>
</organism>
<dbReference type="PROSITE" id="PS51296">
    <property type="entry name" value="RIESKE"/>
    <property type="match status" value="1"/>
</dbReference>
<dbReference type="PRINTS" id="PR00368">
    <property type="entry name" value="FADPNR"/>
</dbReference>
<dbReference type="RefSeq" id="WP_044215620.1">
    <property type="nucleotide sequence ID" value="NZ_JBKAGJ010000014.1"/>
</dbReference>
<dbReference type="PANTHER" id="PTHR43557:SF2">
    <property type="entry name" value="RIESKE DOMAIN-CONTAINING PROTEIN-RELATED"/>
    <property type="match status" value="1"/>
</dbReference>
<dbReference type="Pfam" id="PF00355">
    <property type="entry name" value="Rieske"/>
    <property type="match status" value="1"/>
</dbReference>
<feature type="domain" description="Rieske" evidence="9">
    <location>
        <begin position="3"/>
        <end position="98"/>
    </location>
</feature>
<keyword evidence="11" id="KW-1185">Reference proteome</keyword>
<evidence type="ECO:0000256" key="7">
    <source>
        <dbReference type="ARBA" id="ARBA00023004"/>
    </source>
</evidence>
<keyword evidence="3" id="KW-0001">2Fe-2S</keyword>
<dbReference type="GO" id="GO:0005737">
    <property type="term" value="C:cytoplasm"/>
    <property type="evidence" value="ECO:0007669"/>
    <property type="project" value="TreeGrafter"/>
</dbReference>
<dbReference type="Pfam" id="PF14759">
    <property type="entry name" value="Reductase_C"/>
    <property type="match status" value="1"/>
</dbReference>
<evidence type="ECO:0000256" key="1">
    <source>
        <dbReference type="ARBA" id="ARBA00001974"/>
    </source>
</evidence>
<reference evidence="10 11" key="1">
    <citation type="journal article" date="2014" name="Int. J. Syst. Evol. Microbiol.">
        <title>Phaeodactylibacter xiamenensis gen. nov., sp. nov., a member of the family Saprospiraceae isolated from the marine alga Phaeodactylum tricornutum.</title>
        <authorList>
            <person name="Chen Z.Jr."/>
            <person name="Lei X."/>
            <person name="Lai Q."/>
            <person name="Li Y."/>
            <person name="Zhang B."/>
            <person name="Zhang J."/>
            <person name="Zhang H."/>
            <person name="Yang L."/>
            <person name="Zheng W."/>
            <person name="Tian Y."/>
            <person name="Yu Z."/>
            <person name="Xu H.Jr."/>
            <person name="Zheng T."/>
        </authorList>
    </citation>
    <scope>NUCLEOTIDE SEQUENCE [LARGE SCALE GENOMIC DNA]</scope>
    <source>
        <strain evidence="10 11">KD52</strain>
    </source>
</reference>
<proteinExistence type="predicted"/>
<evidence type="ECO:0000256" key="3">
    <source>
        <dbReference type="ARBA" id="ARBA00022714"/>
    </source>
</evidence>
<dbReference type="GO" id="GO:0051537">
    <property type="term" value="F:2 iron, 2 sulfur cluster binding"/>
    <property type="evidence" value="ECO:0007669"/>
    <property type="project" value="UniProtKB-KW"/>
</dbReference>
<dbReference type="GO" id="GO:0046872">
    <property type="term" value="F:metal ion binding"/>
    <property type="evidence" value="ECO:0007669"/>
    <property type="project" value="UniProtKB-KW"/>
</dbReference>
<keyword evidence="6" id="KW-0560">Oxidoreductase</keyword>
<dbReference type="Gene3D" id="3.30.390.30">
    <property type="match status" value="1"/>
</dbReference>
<evidence type="ECO:0000256" key="2">
    <source>
        <dbReference type="ARBA" id="ARBA00022630"/>
    </source>
</evidence>
<comment type="caution">
    <text evidence="10">The sequence shown here is derived from an EMBL/GenBank/DDBJ whole genome shotgun (WGS) entry which is preliminary data.</text>
</comment>
<dbReference type="SUPFAM" id="SSF55424">
    <property type="entry name" value="FAD/NAD-linked reductases, dimerisation (C-terminal) domain"/>
    <property type="match status" value="1"/>
</dbReference>
<accession>A0A098SCE0</accession>
<dbReference type="AlphaFoldDB" id="A0A098SCE0"/>
<keyword evidence="5" id="KW-0274">FAD</keyword>
<keyword evidence="8" id="KW-0411">Iron-sulfur</keyword>
<dbReference type="InterPro" id="IPR028202">
    <property type="entry name" value="Reductase_C"/>
</dbReference>
<evidence type="ECO:0000256" key="5">
    <source>
        <dbReference type="ARBA" id="ARBA00022827"/>
    </source>
</evidence>
<evidence type="ECO:0000259" key="9">
    <source>
        <dbReference type="PROSITE" id="PS51296"/>
    </source>
</evidence>
<dbReference type="SUPFAM" id="SSF50022">
    <property type="entry name" value="ISP domain"/>
    <property type="match status" value="1"/>
</dbReference>
<name>A0A098SCE0_9BACT</name>
<dbReference type="SUPFAM" id="SSF51905">
    <property type="entry name" value="FAD/NAD(P)-binding domain"/>
    <property type="match status" value="1"/>
</dbReference>
<dbReference type="Proteomes" id="UP000029736">
    <property type="component" value="Unassembled WGS sequence"/>
</dbReference>
<keyword evidence="7" id="KW-0408">Iron</keyword>
<comment type="cofactor">
    <cofactor evidence="1">
        <name>FAD</name>
        <dbReference type="ChEBI" id="CHEBI:57692"/>
    </cofactor>
</comment>
<dbReference type="InterPro" id="IPR036922">
    <property type="entry name" value="Rieske_2Fe-2S_sf"/>
</dbReference>
<evidence type="ECO:0000313" key="11">
    <source>
        <dbReference type="Proteomes" id="UP000029736"/>
    </source>
</evidence>
<dbReference type="InterPro" id="IPR036188">
    <property type="entry name" value="FAD/NAD-bd_sf"/>
</dbReference>
<evidence type="ECO:0000256" key="8">
    <source>
        <dbReference type="ARBA" id="ARBA00023014"/>
    </source>
</evidence>
<dbReference type="OrthoDB" id="9792592at2"/>
<sequence>MQYYVLKADELKPGDLKVVKAGDQEVLLTNVDGEISALYPKCTHYGAPLADGVLNGSRLVCPWHHACFDAKTGQHVEAPGIDGLPAYKVELRGSEIWVDIPEETSDRTPNSMAKPEVSNEATYAIIGGGAAGAYAAEGLREAGFTGRIVLFSAEEEVPYDRPNCSKDYLQGEAPEEWMPLRDAAFYKKHGIVLMKGHRVTKVNPEVQKIEFKSGAPVSYDKLLICTGARPRQLDIPGADLKNVHTLRSLKDSRALLKAGRSAKKAFIVGASFIGMEAAMSLQKLDCEVHVVAPEHLPFAHIWGDAVGQRIQEWHRDAGVHFHLGQNVKAIEGNGRIEKVKLENGEELDADLLVMGVGVQPNTGFLPENLLQSDGSLHTDPFLRVQENLFAAGDIAAPPMNGKNQRIEHWKVAAQQGRIAGKNMAGAGEPYEAVPFFWSAQQDKILGYVGHASSSEETIVEGDLDGDSFLVHYVENGAVSATLSLFRDQELCAIQELMRDGRMPKPAEVRNGVDWLNLL</sequence>
<dbReference type="CDD" id="cd03478">
    <property type="entry name" value="Rieske_AIFL_N"/>
    <property type="match status" value="1"/>
</dbReference>
<dbReference type="InterPro" id="IPR017941">
    <property type="entry name" value="Rieske_2Fe-2S"/>
</dbReference>
<gene>
    <name evidence="10" type="ORF">IX84_00510</name>
</gene>
<keyword evidence="4" id="KW-0479">Metal-binding</keyword>